<dbReference type="SUPFAM" id="SSF52833">
    <property type="entry name" value="Thioredoxin-like"/>
    <property type="match status" value="1"/>
</dbReference>
<dbReference type="RefSeq" id="WP_182167678.1">
    <property type="nucleotide sequence ID" value="NZ_JACFXV010000064.1"/>
</dbReference>
<dbReference type="Gene3D" id="3.40.30.10">
    <property type="entry name" value="Glutaredoxin"/>
    <property type="match status" value="1"/>
</dbReference>
<dbReference type="InterPro" id="IPR008928">
    <property type="entry name" value="6-hairpin_glycosidase_sf"/>
</dbReference>
<name>A0A839AGU0_9HYPH</name>
<evidence type="ECO:0000313" key="2">
    <source>
        <dbReference type="EMBL" id="MBA5778913.1"/>
    </source>
</evidence>
<proteinExistence type="predicted"/>
<evidence type="ECO:0000313" key="3">
    <source>
        <dbReference type="Proteomes" id="UP000541109"/>
    </source>
</evidence>
<protein>
    <submittedName>
        <fullName evidence="2">Thioredoxin domain-containing protein</fullName>
    </submittedName>
</protein>
<dbReference type="PANTHER" id="PTHR42899:SF1">
    <property type="entry name" value="SPERMATOGENESIS-ASSOCIATED PROTEIN 20"/>
    <property type="match status" value="1"/>
</dbReference>
<sequence>MVNDNRLSESTSPYLLQHKDNPVDWRPWGPEALAEAKASDKPILLSVGYAACHWCHVMAHESFEDEDVAGVMNRLFVNIKVDREERPDIDQIYMTALHALGEQGGWPLTMFLTPDGEPFWGGTYFPKQARWGRPSFIDVMEAVSKAYRSDRDRIDVNRTSLMAALRQPQARAGEANADLVRLAGEKLLSLTDPVNGGMRGAPKFPQASVMELIWRTGLRTGSDSFADAALKALTGMSLGGIYDHIGGGLCRYSVDDRWLVPHFEKMLYDNAQYLSQLTLAYGKTKNPLFLIRIEETADWLLREMRAEGSAFTSSFDADSEGEEGLFYIWTPQQIVAVLGEDAGNRFNQLYDITPAGNFEGRNIPNLLQRQDAAVSIIDETKQARAALYDARSARVPPQRDDKVLADWNGLAIAALASAAEAVSRESWRRAALEAYRFIMTTMADERGRLAHSCRDGRYVRPGFASDYACMMHAAAALAETSRDDEQREGFLKDAARLLSVLEADYANPAGGYFLTSEEAEDVIVRLCSAADESVPNYHGVLVGALSKLWHMTGNDSYRQKADDVLNAFAETIPQNIFATASLLGAFDTRLSGQLAVVIAPGGTDPSPLLQALAQLADPAIVRYVTQTNNALPASHPAHGKTAIDGRPTLYLCREGACSLPITDPSAIGES</sequence>
<dbReference type="InterPro" id="IPR024705">
    <property type="entry name" value="Ssp411"/>
</dbReference>
<dbReference type="CDD" id="cd02955">
    <property type="entry name" value="SSP411"/>
    <property type="match status" value="1"/>
</dbReference>
<dbReference type="AlphaFoldDB" id="A0A839AGU0"/>
<accession>A0A839AGU0</accession>
<dbReference type="Pfam" id="PF03190">
    <property type="entry name" value="Thioredox_DsbH"/>
    <property type="match status" value="1"/>
</dbReference>
<dbReference type="Gene3D" id="1.50.10.10">
    <property type="match status" value="1"/>
</dbReference>
<gene>
    <name evidence="2" type="ORF">H2509_17435</name>
</gene>
<dbReference type="InterPro" id="IPR036249">
    <property type="entry name" value="Thioredoxin-like_sf"/>
</dbReference>
<comment type="caution">
    <text evidence="2">The sequence shown here is derived from an EMBL/GenBank/DDBJ whole genome shotgun (WGS) entry which is preliminary data.</text>
</comment>
<dbReference type="PIRSF" id="PIRSF006402">
    <property type="entry name" value="UCP006402_thioredoxin"/>
    <property type="match status" value="1"/>
</dbReference>
<dbReference type="PANTHER" id="PTHR42899">
    <property type="entry name" value="SPERMATOGENESIS-ASSOCIATED PROTEIN 20"/>
    <property type="match status" value="1"/>
</dbReference>
<evidence type="ECO:0000259" key="1">
    <source>
        <dbReference type="Pfam" id="PF03190"/>
    </source>
</evidence>
<reference evidence="2 3" key="1">
    <citation type="submission" date="2020-07" db="EMBL/GenBank/DDBJ databases">
        <title>Stappia sp., F7233, whole genome shotgun sequencing project.</title>
        <authorList>
            <person name="Jiang S."/>
            <person name="Liu Z.W."/>
            <person name="Du Z.J."/>
        </authorList>
    </citation>
    <scope>NUCLEOTIDE SEQUENCE [LARGE SCALE GENOMIC DNA]</scope>
    <source>
        <strain evidence="2 3">F7233</strain>
    </source>
</reference>
<dbReference type="SUPFAM" id="SSF48208">
    <property type="entry name" value="Six-hairpin glycosidases"/>
    <property type="match status" value="1"/>
</dbReference>
<dbReference type="InterPro" id="IPR012341">
    <property type="entry name" value="6hp_glycosidase-like_sf"/>
</dbReference>
<dbReference type="InterPro" id="IPR004879">
    <property type="entry name" value="Ssp411-like_TRX"/>
</dbReference>
<dbReference type="Proteomes" id="UP000541109">
    <property type="component" value="Unassembled WGS sequence"/>
</dbReference>
<dbReference type="GO" id="GO:0005975">
    <property type="term" value="P:carbohydrate metabolic process"/>
    <property type="evidence" value="ECO:0007669"/>
    <property type="project" value="InterPro"/>
</dbReference>
<feature type="domain" description="Spermatogenesis-associated protein 20-like TRX" evidence="1">
    <location>
        <begin position="5"/>
        <end position="165"/>
    </location>
</feature>
<dbReference type="EMBL" id="JACFXV010000064">
    <property type="protein sequence ID" value="MBA5778913.1"/>
    <property type="molecule type" value="Genomic_DNA"/>
</dbReference>
<keyword evidence="3" id="KW-1185">Reference proteome</keyword>
<organism evidence="2 3">
    <name type="scientific">Stappia albiluteola</name>
    <dbReference type="NCBI Taxonomy" id="2758565"/>
    <lineage>
        <taxon>Bacteria</taxon>
        <taxon>Pseudomonadati</taxon>
        <taxon>Pseudomonadota</taxon>
        <taxon>Alphaproteobacteria</taxon>
        <taxon>Hyphomicrobiales</taxon>
        <taxon>Stappiaceae</taxon>
        <taxon>Stappia</taxon>
    </lineage>
</organism>